<dbReference type="KEGG" id="dosa:Os05g0286200"/>
<proteinExistence type="predicted"/>
<organism evidence="2 3">
    <name type="scientific">Oryza sativa subsp. japonica</name>
    <name type="common">Rice</name>
    <dbReference type="NCBI Taxonomy" id="39947"/>
    <lineage>
        <taxon>Eukaryota</taxon>
        <taxon>Viridiplantae</taxon>
        <taxon>Streptophyta</taxon>
        <taxon>Embryophyta</taxon>
        <taxon>Tracheophyta</taxon>
        <taxon>Spermatophyta</taxon>
        <taxon>Magnoliopsida</taxon>
        <taxon>Liliopsida</taxon>
        <taxon>Poales</taxon>
        <taxon>Poaceae</taxon>
        <taxon>BOP clade</taxon>
        <taxon>Oryzoideae</taxon>
        <taxon>Oryzeae</taxon>
        <taxon>Oryzinae</taxon>
        <taxon>Oryza</taxon>
        <taxon>Oryza sativa</taxon>
    </lineage>
</organism>
<name>C7J2N5_ORYSJ</name>
<feature type="chain" id="PRO_5012271569" evidence="1">
    <location>
        <begin position="16"/>
        <end position="150"/>
    </location>
</feature>
<dbReference type="EMBL" id="AP008211">
    <property type="protein sequence ID" value="BAH93050.1"/>
    <property type="molecule type" value="Genomic_DNA"/>
</dbReference>
<evidence type="ECO:0000313" key="3">
    <source>
        <dbReference type="Proteomes" id="UP000000763"/>
    </source>
</evidence>
<keyword evidence="1" id="KW-0732">Signal</keyword>
<feature type="non-terminal residue" evidence="2">
    <location>
        <position position="1"/>
    </location>
</feature>
<accession>C7J2N5</accession>
<reference evidence="3" key="2">
    <citation type="journal article" date="2008" name="Nucleic Acids Res.">
        <title>The rice annotation project database (RAP-DB): 2008 update.</title>
        <authorList>
            <consortium name="The rice annotation project (RAP)"/>
        </authorList>
    </citation>
    <scope>GENOME REANNOTATION</scope>
    <source>
        <strain evidence="3">cv. Nipponbare</strain>
    </source>
</reference>
<dbReference type="Proteomes" id="UP000000763">
    <property type="component" value="Chromosome 5"/>
</dbReference>
<reference evidence="2 3" key="1">
    <citation type="journal article" date="2005" name="Nature">
        <title>The map-based sequence of the rice genome.</title>
        <authorList>
            <consortium name="International rice genome sequencing project (IRGSP)"/>
            <person name="Matsumoto T."/>
            <person name="Wu J."/>
            <person name="Kanamori H."/>
            <person name="Katayose Y."/>
            <person name="Fujisawa M."/>
            <person name="Namiki N."/>
            <person name="Mizuno H."/>
            <person name="Yamamoto K."/>
            <person name="Antonio B.A."/>
            <person name="Baba T."/>
            <person name="Sakata K."/>
            <person name="Nagamura Y."/>
            <person name="Aoki H."/>
            <person name="Arikawa K."/>
            <person name="Arita K."/>
            <person name="Bito T."/>
            <person name="Chiden Y."/>
            <person name="Fujitsuka N."/>
            <person name="Fukunaka R."/>
            <person name="Hamada M."/>
            <person name="Harada C."/>
            <person name="Hayashi A."/>
            <person name="Hijishita S."/>
            <person name="Honda M."/>
            <person name="Hosokawa S."/>
            <person name="Ichikawa Y."/>
            <person name="Idonuma A."/>
            <person name="Iijima M."/>
            <person name="Ikeda M."/>
            <person name="Ikeno M."/>
            <person name="Ito K."/>
            <person name="Ito S."/>
            <person name="Ito T."/>
            <person name="Ito Y."/>
            <person name="Ito Y."/>
            <person name="Iwabuchi A."/>
            <person name="Kamiya K."/>
            <person name="Karasawa W."/>
            <person name="Kurita K."/>
            <person name="Katagiri S."/>
            <person name="Kikuta A."/>
            <person name="Kobayashi H."/>
            <person name="Kobayashi N."/>
            <person name="Machita K."/>
            <person name="Maehara T."/>
            <person name="Masukawa M."/>
            <person name="Mizubayashi T."/>
            <person name="Mukai Y."/>
            <person name="Nagasaki H."/>
            <person name="Nagata Y."/>
            <person name="Naito S."/>
            <person name="Nakashima M."/>
            <person name="Nakama Y."/>
            <person name="Nakamichi Y."/>
            <person name="Nakamura M."/>
            <person name="Meguro A."/>
            <person name="Negishi M."/>
            <person name="Ohta I."/>
            <person name="Ohta T."/>
            <person name="Okamoto M."/>
            <person name="Ono N."/>
            <person name="Saji S."/>
            <person name="Sakaguchi M."/>
            <person name="Sakai K."/>
            <person name="Shibata M."/>
            <person name="Shimokawa T."/>
            <person name="Song J."/>
            <person name="Takazaki Y."/>
            <person name="Terasawa K."/>
            <person name="Tsugane M."/>
            <person name="Tsuji K."/>
            <person name="Ueda S."/>
            <person name="Waki K."/>
            <person name="Yamagata H."/>
            <person name="Yamamoto M."/>
            <person name="Yamamoto S."/>
            <person name="Yamane H."/>
            <person name="Yoshiki S."/>
            <person name="Yoshihara R."/>
            <person name="Yukawa K."/>
            <person name="Zhong H."/>
            <person name="Yano M."/>
            <person name="Yuan Q."/>
            <person name="Ouyang S."/>
            <person name="Liu J."/>
            <person name="Jones K.M."/>
            <person name="Gansberger K."/>
            <person name="Moffat K."/>
            <person name="Hill J."/>
            <person name="Bera J."/>
            <person name="Fadrosh D."/>
            <person name="Jin S."/>
            <person name="Johri S."/>
            <person name="Kim M."/>
            <person name="Overton L."/>
            <person name="Reardon M."/>
            <person name="Tsitrin T."/>
            <person name="Vuong H."/>
            <person name="Weaver B."/>
            <person name="Ciecko A."/>
            <person name="Tallon L."/>
            <person name="Jackson J."/>
            <person name="Pai G."/>
            <person name="Aken S.V."/>
            <person name="Utterback T."/>
            <person name="Reidmuller S."/>
            <person name="Feldblyum T."/>
            <person name="Hsiao J."/>
            <person name="Zismann V."/>
            <person name="Iobst S."/>
            <person name="de Vazeille A.R."/>
            <person name="Buell C.R."/>
            <person name="Ying K."/>
            <person name="Li Y."/>
            <person name="Lu T."/>
            <person name="Huang Y."/>
            <person name="Zhao Q."/>
            <person name="Feng Q."/>
            <person name="Zhang L."/>
            <person name="Zhu J."/>
            <person name="Weng Q."/>
            <person name="Mu J."/>
            <person name="Lu Y."/>
            <person name="Fan D."/>
            <person name="Liu Y."/>
            <person name="Guan J."/>
            <person name="Zhang Y."/>
            <person name="Yu S."/>
            <person name="Liu X."/>
            <person name="Zhang Y."/>
            <person name="Hong G."/>
            <person name="Han B."/>
            <person name="Choisne N."/>
            <person name="Demange N."/>
            <person name="Orjeda G."/>
            <person name="Samain S."/>
            <person name="Cattolico L."/>
            <person name="Pelletier E."/>
            <person name="Couloux A."/>
            <person name="Segurens B."/>
            <person name="Wincker P."/>
            <person name="D'Hont A."/>
            <person name="Scarpelli C."/>
            <person name="Weissenbach J."/>
            <person name="Salanoubat M."/>
            <person name="Quetier F."/>
            <person name="Yu Y."/>
            <person name="Kim H.R."/>
            <person name="Rambo T."/>
            <person name="Currie J."/>
            <person name="Collura K."/>
            <person name="Luo M."/>
            <person name="Yang T."/>
            <person name="Ammiraju J.S.S."/>
            <person name="Engler F."/>
            <person name="Soderlund C."/>
            <person name="Wing R.A."/>
            <person name="Palmer L.E."/>
            <person name="de la Bastide M."/>
            <person name="Spiegel L."/>
            <person name="Nascimento L."/>
            <person name="Zutavern T."/>
            <person name="O'Shaughnessy A."/>
            <person name="Dike S."/>
            <person name="Dedhia N."/>
            <person name="Preston R."/>
            <person name="Balija V."/>
            <person name="McCombie W.R."/>
            <person name="Chow T."/>
            <person name="Chen H."/>
            <person name="Chung M."/>
            <person name="Chen C."/>
            <person name="Shaw J."/>
            <person name="Wu H."/>
            <person name="Hsiao K."/>
            <person name="Chao Y."/>
            <person name="Chu M."/>
            <person name="Cheng C."/>
            <person name="Hour A."/>
            <person name="Lee P."/>
            <person name="Lin S."/>
            <person name="Lin Y."/>
            <person name="Liou J."/>
            <person name="Liu S."/>
            <person name="Hsing Y."/>
            <person name="Raghuvanshi S."/>
            <person name="Mohanty A."/>
            <person name="Bharti A.K."/>
            <person name="Gaur A."/>
            <person name="Gupta V."/>
            <person name="Kumar D."/>
            <person name="Ravi V."/>
            <person name="Vij S."/>
            <person name="Kapur A."/>
            <person name="Khurana P."/>
            <person name="Khurana P."/>
            <person name="Khurana J.P."/>
            <person name="Tyagi A.K."/>
            <person name="Gaikwad K."/>
            <person name="Singh A."/>
            <person name="Dalal V."/>
            <person name="Srivastava S."/>
            <person name="Dixit A."/>
            <person name="Pal A.K."/>
            <person name="Ghazi I.A."/>
            <person name="Yadav M."/>
            <person name="Pandit A."/>
            <person name="Bhargava A."/>
            <person name="Sureshbabu K."/>
            <person name="Batra K."/>
            <person name="Sharma T.R."/>
            <person name="Mohapatra T."/>
            <person name="Singh N.K."/>
            <person name="Messing J."/>
            <person name="Nelson A.B."/>
            <person name="Fuks G."/>
            <person name="Kavchok S."/>
            <person name="Keizer G."/>
            <person name="Linton E."/>
            <person name="Llaca V."/>
            <person name="Song R."/>
            <person name="Tanyolac B."/>
            <person name="Young S."/>
            <person name="Ho-Il K."/>
            <person name="Hahn J.H."/>
            <person name="Sangsakoo G."/>
            <person name="Vanavichit A."/>
            <person name="de Mattos Luiz.A.T."/>
            <person name="Zimmer P.D."/>
            <person name="Malone G."/>
            <person name="Dellagostin O."/>
            <person name="de Oliveira A.C."/>
            <person name="Bevan M."/>
            <person name="Bancroft I."/>
            <person name="Minx P."/>
            <person name="Cordum H."/>
            <person name="Wilson R."/>
            <person name="Cheng Z."/>
            <person name="Jin W."/>
            <person name="Jiang J."/>
            <person name="Leong S.A."/>
            <person name="Iwama H."/>
            <person name="Gojobori T."/>
            <person name="Itoh T."/>
            <person name="Niimura Y."/>
            <person name="Fujii Y."/>
            <person name="Habara T."/>
            <person name="Sakai H."/>
            <person name="Sato Y."/>
            <person name="Wilson G."/>
            <person name="Kumar K."/>
            <person name="McCouch S."/>
            <person name="Juretic N."/>
            <person name="Hoen D."/>
            <person name="Wright S."/>
            <person name="Bruskiewich R."/>
            <person name="Bureau T."/>
            <person name="Miyao A."/>
            <person name="Hirochika H."/>
            <person name="Nishikawa T."/>
            <person name="Kadowaki K."/>
            <person name="Sugiura M."/>
            <person name="Burr B."/>
            <person name="Sasaki T."/>
        </authorList>
    </citation>
    <scope>NUCLEOTIDE SEQUENCE [LARGE SCALE GENOMIC DNA]</scope>
    <source>
        <strain evidence="3">cv. Nipponbare</strain>
    </source>
</reference>
<evidence type="ECO:0000256" key="1">
    <source>
        <dbReference type="SAM" id="SignalP"/>
    </source>
</evidence>
<protein>
    <submittedName>
        <fullName evidence="2">Os05g0286200 protein</fullName>
    </submittedName>
</protein>
<feature type="signal peptide" evidence="1">
    <location>
        <begin position="1"/>
        <end position="15"/>
    </location>
</feature>
<dbReference type="AlphaFoldDB" id="C7J2N5"/>
<evidence type="ECO:0000313" key="2">
    <source>
        <dbReference type="EMBL" id="BAH93050.1"/>
    </source>
</evidence>
<gene>
    <name evidence="2" type="ordered locus">Os05g0286200</name>
</gene>
<sequence length="150" mass="16694">LHCLFYLFFIKLSSHLTPPPQITSNSPRSIPACLTTTIPIIQAFHPSQHLAHAWRVERDREGIKECWFQPTGLQQQHFVFLHLVVHSIAAARRWLQLTPSSSLLISVEAALGNVSCRQPKTLLHLLPSAQGLSLAQPYVQVAAIFGDSGE</sequence>